<reference evidence="2" key="1">
    <citation type="journal article" date="2019" name="Int. J. Syst. Evol. Microbiol.">
        <title>The Global Catalogue of Microorganisms (GCM) 10K type strain sequencing project: providing services to taxonomists for standard genome sequencing and annotation.</title>
        <authorList>
            <consortium name="The Broad Institute Genomics Platform"/>
            <consortium name="The Broad Institute Genome Sequencing Center for Infectious Disease"/>
            <person name="Wu L."/>
            <person name="Ma J."/>
        </authorList>
    </citation>
    <scope>NUCLEOTIDE SEQUENCE [LARGE SCALE GENOMIC DNA]</scope>
    <source>
        <strain evidence="2">JCM 17591</strain>
    </source>
</reference>
<gene>
    <name evidence="1" type="ORF">GCM10022287_19740</name>
</gene>
<comment type="caution">
    <text evidence="1">The sequence shown here is derived from an EMBL/GenBank/DDBJ whole genome shotgun (WGS) entry which is preliminary data.</text>
</comment>
<keyword evidence="2" id="KW-1185">Reference proteome</keyword>
<name>A0ABP8A0N1_9MICO</name>
<organism evidence="1 2">
    <name type="scientific">Gryllotalpicola koreensis</name>
    <dbReference type="NCBI Taxonomy" id="993086"/>
    <lineage>
        <taxon>Bacteria</taxon>
        <taxon>Bacillati</taxon>
        <taxon>Actinomycetota</taxon>
        <taxon>Actinomycetes</taxon>
        <taxon>Micrococcales</taxon>
        <taxon>Microbacteriaceae</taxon>
        <taxon>Gryllotalpicola</taxon>
    </lineage>
</organism>
<evidence type="ECO:0000313" key="2">
    <source>
        <dbReference type="Proteomes" id="UP001501079"/>
    </source>
</evidence>
<accession>A0ABP8A0N1</accession>
<proteinExistence type="predicted"/>
<protein>
    <submittedName>
        <fullName evidence="1">Uncharacterized protein</fullName>
    </submittedName>
</protein>
<evidence type="ECO:0000313" key="1">
    <source>
        <dbReference type="EMBL" id="GAA4175011.1"/>
    </source>
</evidence>
<sequence length="94" mass="10186">MQEPAQAVALGCAVRDDDIGDLRRPARGDEQPGERLIALRLGRGGRRLRGRAGRGCGIRHLTVAIHASTYVTESKRGGLLEPEFRTQAARGQPD</sequence>
<dbReference type="Proteomes" id="UP001501079">
    <property type="component" value="Unassembled WGS sequence"/>
</dbReference>
<dbReference type="EMBL" id="BAABBW010000003">
    <property type="protein sequence ID" value="GAA4175011.1"/>
    <property type="molecule type" value="Genomic_DNA"/>
</dbReference>